<evidence type="ECO:0000256" key="7">
    <source>
        <dbReference type="SAM" id="Coils"/>
    </source>
</evidence>
<dbReference type="PANTHER" id="PTHR32096">
    <property type="entry name" value="WRKY TRANSCRIPTION FACTOR 30-RELATED-RELATED"/>
    <property type="match status" value="1"/>
</dbReference>
<dbReference type="SUPFAM" id="SSF118290">
    <property type="entry name" value="WRKY DNA-binding domain"/>
    <property type="match status" value="1"/>
</dbReference>
<reference evidence="10" key="1">
    <citation type="submission" date="2013-01" db="EMBL/GenBank/DDBJ databases">
        <title>Draft Genome Sequence of a Mulberry Tree, Morus notabilis C.K. Schneid.</title>
        <authorList>
            <person name="He N."/>
            <person name="Zhao S."/>
        </authorList>
    </citation>
    <scope>NUCLEOTIDE SEQUENCE</scope>
</reference>
<feature type="domain" description="WRKY" evidence="8">
    <location>
        <begin position="129"/>
        <end position="195"/>
    </location>
</feature>
<dbReference type="Proteomes" id="UP000030645">
    <property type="component" value="Unassembled WGS sequence"/>
</dbReference>
<dbReference type="PROSITE" id="PS50811">
    <property type="entry name" value="WRKY"/>
    <property type="match status" value="1"/>
</dbReference>
<keyword evidence="5" id="KW-0539">Nucleus</keyword>
<dbReference type="InterPro" id="IPR044810">
    <property type="entry name" value="WRKY_plant"/>
</dbReference>
<dbReference type="Gene3D" id="2.20.25.80">
    <property type="entry name" value="WRKY domain"/>
    <property type="match status" value="1"/>
</dbReference>
<dbReference type="OrthoDB" id="1077642at2759"/>
<evidence type="ECO:0000313" key="9">
    <source>
        <dbReference type="EMBL" id="EXC34349.1"/>
    </source>
</evidence>
<dbReference type="SMART" id="SM00774">
    <property type="entry name" value="WRKY"/>
    <property type="match status" value="1"/>
</dbReference>
<evidence type="ECO:0000256" key="4">
    <source>
        <dbReference type="ARBA" id="ARBA00023163"/>
    </source>
</evidence>
<proteinExistence type="inferred from homology"/>
<evidence type="ECO:0000256" key="5">
    <source>
        <dbReference type="ARBA" id="ARBA00023242"/>
    </source>
</evidence>
<sequence>MDHQGWDLIDVVRGNSNNNMESFMSTNIRESATSCFVPRSVQENDDLFCAYPHLFETTTAFDELEDLYKPFYPVLHSPFSSPSTPLASCISLPQQAEINVPQKIKKVKEAASKYKKRKNQQKKVVKQVKEDGLCADMWAWRKYGQKPIKGSPYPRSYYRCSSSKGCSARKQVERSPSNPEIFVITYTAEHSHTHPTRRNSLAGSTRSKFPASKMAFRQLDIDHKSSTSDDLDIVDQKDHELVQNESSTKRENEEVVLDHGECSSETINVMPKPNHVMLGHDQMFPSLEDLERGLEELDGGFLDGFADDHDHFIDANWFVDHYSTTLAGAC</sequence>
<dbReference type="InterPro" id="IPR003657">
    <property type="entry name" value="WRKY_dom"/>
</dbReference>
<evidence type="ECO:0000256" key="3">
    <source>
        <dbReference type="ARBA" id="ARBA00023125"/>
    </source>
</evidence>
<evidence type="ECO:0000256" key="6">
    <source>
        <dbReference type="ARBA" id="ARBA00060761"/>
    </source>
</evidence>
<gene>
    <name evidence="9" type="ORF">L484_006704</name>
</gene>
<protein>
    <submittedName>
        <fullName evidence="9">Putative WRKY transcription factor 29</fullName>
    </submittedName>
</protein>
<dbReference type="InterPro" id="IPR036576">
    <property type="entry name" value="WRKY_dom_sf"/>
</dbReference>
<keyword evidence="3" id="KW-0238">DNA-binding</keyword>
<evidence type="ECO:0000256" key="2">
    <source>
        <dbReference type="ARBA" id="ARBA00023015"/>
    </source>
</evidence>
<keyword evidence="7" id="KW-0175">Coiled coil</keyword>
<keyword evidence="10" id="KW-1185">Reference proteome</keyword>
<dbReference type="GO" id="GO:0005634">
    <property type="term" value="C:nucleus"/>
    <property type="evidence" value="ECO:0007669"/>
    <property type="project" value="UniProtKB-SubCell"/>
</dbReference>
<dbReference type="eggNOG" id="ENOG502RZFX">
    <property type="taxonomic scope" value="Eukaryota"/>
</dbReference>
<dbReference type="FunFam" id="2.20.25.80:FF:000007">
    <property type="entry name" value="WRKY transcription factor 22"/>
    <property type="match status" value="1"/>
</dbReference>
<dbReference type="PANTHER" id="PTHR32096:SF80">
    <property type="entry name" value="WRKY TRANSCRIPTION FACTOR 27-RELATED"/>
    <property type="match status" value="1"/>
</dbReference>
<feature type="coiled-coil region" evidence="7">
    <location>
        <begin position="104"/>
        <end position="131"/>
    </location>
</feature>
<keyword evidence="4" id="KW-0804">Transcription</keyword>
<dbReference type="KEGG" id="mnt:21390126"/>
<accession>W9SBD8</accession>
<organism evidence="9 10">
    <name type="scientific">Morus notabilis</name>
    <dbReference type="NCBI Taxonomy" id="981085"/>
    <lineage>
        <taxon>Eukaryota</taxon>
        <taxon>Viridiplantae</taxon>
        <taxon>Streptophyta</taxon>
        <taxon>Embryophyta</taxon>
        <taxon>Tracheophyta</taxon>
        <taxon>Spermatophyta</taxon>
        <taxon>Magnoliopsida</taxon>
        <taxon>eudicotyledons</taxon>
        <taxon>Gunneridae</taxon>
        <taxon>Pentapetalae</taxon>
        <taxon>rosids</taxon>
        <taxon>fabids</taxon>
        <taxon>Rosales</taxon>
        <taxon>Moraceae</taxon>
        <taxon>Moreae</taxon>
        <taxon>Morus</taxon>
    </lineage>
</organism>
<dbReference type="GO" id="GO:0003700">
    <property type="term" value="F:DNA-binding transcription factor activity"/>
    <property type="evidence" value="ECO:0007669"/>
    <property type="project" value="InterPro"/>
</dbReference>
<keyword evidence="2" id="KW-0805">Transcription regulation</keyword>
<dbReference type="Pfam" id="PF03106">
    <property type="entry name" value="WRKY"/>
    <property type="match status" value="1"/>
</dbReference>
<evidence type="ECO:0000259" key="8">
    <source>
        <dbReference type="PROSITE" id="PS50811"/>
    </source>
</evidence>
<dbReference type="SMR" id="W9SBD8"/>
<dbReference type="EMBL" id="KE346349">
    <property type="protein sequence ID" value="EXC34349.1"/>
    <property type="molecule type" value="Genomic_DNA"/>
</dbReference>
<evidence type="ECO:0000313" key="10">
    <source>
        <dbReference type="Proteomes" id="UP000030645"/>
    </source>
</evidence>
<dbReference type="STRING" id="981085.W9SBD8"/>
<dbReference type="GO" id="GO:0000976">
    <property type="term" value="F:transcription cis-regulatory region binding"/>
    <property type="evidence" value="ECO:0007669"/>
    <property type="project" value="TreeGrafter"/>
</dbReference>
<comment type="subcellular location">
    <subcellularLocation>
        <location evidence="1">Nucleus</location>
    </subcellularLocation>
</comment>
<evidence type="ECO:0000256" key="1">
    <source>
        <dbReference type="ARBA" id="ARBA00004123"/>
    </source>
</evidence>
<comment type="similarity">
    <text evidence="6">Belongs to the WRKY group II-e family.</text>
</comment>
<dbReference type="AlphaFoldDB" id="W9SBD8"/>
<name>W9SBD8_9ROSA</name>